<dbReference type="InterPro" id="IPR012677">
    <property type="entry name" value="Nucleotide-bd_a/b_plait_sf"/>
</dbReference>
<reference evidence="1 2" key="1">
    <citation type="submission" date="2013-11" db="EMBL/GenBank/DDBJ databases">
        <title>Genome sequencing of Stegodyphus mimosarum.</title>
        <authorList>
            <person name="Bechsgaard J."/>
        </authorList>
    </citation>
    <scope>NUCLEOTIDE SEQUENCE [LARGE SCALE GENOMIC DNA]</scope>
</reference>
<dbReference type="Gene3D" id="3.30.70.330">
    <property type="match status" value="1"/>
</dbReference>
<feature type="non-terminal residue" evidence="1">
    <location>
        <position position="185"/>
    </location>
</feature>
<proteinExistence type="predicted"/>
<protein>
    <recommendedName>
        <fullName evidence="3">RRM domain-containing protein</fullName>
    </recommendedName>
</protein>
<dbReference type="AlphaFoldDB" id="A0A087TCU3"/>
<sequence length="185" mass="21160">MTETEQKQQPEKTADDSPVLERTVFVENLRTSIEKLAKILKPLYAEKYGENPIVSMIRKRDGYEITFATPEAAKDCLDNGFKIENRQYDAVSLCNSDLLLNLNPVPSYVEDSALIKKLSDLGCTVVGEVKRHTVEGIETGRRKIVVRLPKEMRSLPRAIMVKSTAGRDERIEVFHRNQRIRKNTR</sequence>
<evidence type="ECO:0000313" key="1">
    <source>
        <dbReference type="EMBL" id="KFM62932.1"/>
    </source>
</evidence>
<dbReference type="EMBL" id="KK114632">
    <property type="protein sequence ID" value="KFM62932.1"/>
    <property type="molecule type" value="Genomic_DNA"/>
</dbReference>
<name>A0A087TCU3_STEMI</name>
<evidence type="ECO:0000313" key="2">
    <source>
        <dbReference type="Proteomes" id="UP000054359"/>
    </source>
</evidence>
<organism evidence="1 2">
    <name type="scientific">Stegodyphus mimosarum</name>
    <name type="common">African social velvet spider</name>
    <dbReference type="NCBI Taxonomy" id="407821"/>
    <lineage>
        <taxon>Eukaryota</taxon>
        <taxon>Metazoa</taxon>
        <taxon>Ecdysozoa</taxon>
        <taxon>Arthropoda</taxon>
        <taxon>Chelicerata</taxon>
        <taxon>Arachnida</taxon>
        <taxon>Araneae</taxon>
        <taxon>Araneomorphae</taxon>
        <taxon>Entelegynae</taxon>
        <taxon>Eresoidea</taxon>
        <taxon>Eresidae</taxon>
        <taxon>Stegodyphus</taxon>
    </lineage>
</organism>
<dbReference type="Proteomes" id="UP000054359">
    <property type="component" value="Unassembled WGS sequence"/>
</dbReference>
<accession>A0A087TCU3</accession>
<keyword evidence="2" id="KW-1185">Reference proteome</keyword>
<dbReference type="CDD" id="cd00590">
    <property type="entry name" value="RRM_SF"/>
    <property type="match status" value="1"/>
</dbReference>
<evidence type="ECO:0008006" key="3">
    <source>
        <dbReference type="Google" id="ProtNLM"/>
    </source>
</evidence>
<gene>
    <name evidence="1" type="ORF">X975_06671</name>
</gene>
<dbReference type="OMA" id="QRIRKNT"/>
<dbReference type="OrthoDB" id="6411350at2759"/>